<dbReference type="PANTHER" id="PTHR35864:SF1">
    <property type="entry name" value="ZINC METALLOPROTEASE YWHC-RELATED"/>
    <property type="match status" value="1"/>
</dbReference>
<comment type="cofactor">
    <cofactor evidence="1">
        <name>Zn(2+)</name>
        <dbReference type="ChEBI" id="CHEBI:29105"/>
    </cofactor>
</comment>
<dbReference type="InterPro" id="IPR008915">
    <property type="entry name" value="Peptidase_M50"/>
</dbReference>
<gene>
    <name evidence="15" type="ORF">H9894_08750</name>
</gene>
<dbReference type="CDD" id="cd06158">
    <property type="entry name" value="S2P-M50_like_1"/>
    <property type="match status" value="1"/>
</dbReference>
<dbReference type="Pfam" id="PF02163">
    <property type="entry name" value="Peptidase_M50"/>
    <property type="match status" value="1"/>
</dbReference>
<accession>A0A9D1PYI8</accession>
<reference evidence="15" key="2">
    <citation type="submission" date="2021-04" db="EMBL/GenBank/DDBJ databases">
        <authorList>
            <person name="Gilroy R."/>
        </authorList>
    </citation>
    <scope>NUCLEOTIDE SEQUENCE</scope>
    <source>
        <strain evidence="15">ChiHecec2B26-446</strain>
    </source>
</reference>
<feature type="transmembrane region" description="Helical" evidence="13">
    <location>
        <begin position="59"/>
        <end position="81"/>
    </location>
</feature>
<keyword evidence="11" id="KW-0482">Metalloprotease</keyword>
<evidence type="ECO:0000256" key="4">
    <source>
        <dbReference type="ARBA" id="ARBA00022475"/>
    </source>
</evidence>
<evidence type="ECO:0000256" key="2">
    <source>
        <dbReference type="ARBA" id="ARBA00004651"/>
    </source>
</evidence>
<evidence type="ECO:0000256" key="7">
    <source>
        <dbReference type="ARBA" id="ARBA00022723"/>
    </source>
</evidence>
<feature type="transmembrane region" description="Helical" evidence="13">
    <location>
        <begin position="15"/>
        <end position="38"/>
    </location>
</feature>
<feature type="transmembrane region" description="Helical" evidence="13">
    <location>
        <begin position="101"/>
        <end position="124"/>
    </location>
</feature>
<evidence type="ECO:0000256" key="8">
    <source>
        <dbReference type="ARBA" id="ARBA00022801"/>
    </source>
</evidence>
<comment type="caution">
    <text evidence="15">The sequence shown here is derived from an EMBL/GenBank/DDBJ whole genome shotgun (WGS) entry which is preliminary data.</text>
</comment>
<keyword evidence="5 15" id="KW-0645">Protease</keyword>
<protein>
    <submittedName>
        <fullName evidence="15">Site-2 protease family protein</fullName>
    </submittedName>
</protein>
<evidence type="ECO:0000256" key="9">
    <source>
        <dbReference type="ARBA" id="ARBA00022833"/>
    </source>
</evidence>
<keyword evidence="7" id="KW-0479">Metal-binding</keyword>
<evidence type="ECO:0000256" key="12">
    <source>
        <dbReference type="ARBA" id="ARBA00023136"/>
    </source>
</evidence>
<reference evidence="15" key="1">
    <citation type="journal article" date="2021" name="PeerJ">
        <title>Extensive microbial diversity within the chicken gut microbiome revealed by metagenomics and culture.</title>
        <authorList>
            <person name="Gilroy R."/>
            <person name="Ravi A."/>
            <person name="Getino M."/>
            <person name="Pursley I."/>
            <person name="Horton D.L."/>
            <person name="Alikhan N.F."/>
            <person name="Baker D."/>
            <person name="Gharbi K."/>
            <person name="Hall N."/>
            <person name="Watson M."/>
            <person name="Adriaenssens E.M."/>
            <person name="Foster-Nyarko E."/>
            <person name="Jarju S."/>
            <person name="Secka A."/>
            <person name="Antonio M."/>
            <person name="Oren A."/>
            <person name="Chaudhuri R.R."/>
            <person name="La Ragione R."/>
            <person name="Hildebrand F."/>
            <person name="Pallen M.J."/>
        </authorList>
    </citation>
    <scope>NUCLEOTIDE SEQUENCE</scope>
    <source>
        <strain evidence="15">ChiHecec2B26-446</strain>
    </source>
</reference>
<keyword evidence="8" id="KW-0378">Hydrolase</keyword>
<dbReference type="InterPro" id="IPR044537">
    <property type="entry name" value="Rip2-like"/>
</dbReference>
<feature type="transmembrane region" description="Helical" evidence="13">
    <location>
        <begin position="136"/>
        <end position="161"/>
    </location>
</feature>
<dbReference type="InterPro" id="IPR052348">
    <property type="entry name" value="Metallopeptidase_M50B"/>
</dbReference>
<organism evidence="15 16">
    <name type="scientific">Candidatus Desulfovibrio intestinipullorum</name>
    <dbReference type="NCBI Taxonomy" id="2838536"/>
    <lineage>
        <taxon>Bacteria</taxon>
        <taxon>Pseudomonadati</taxon>
        <taxon>Thermodesulfobacteriota</taxon>
        <taxon>Desulfovibrionia</taxon>
        <taxon>Desulfovibrionales</taxon>
        <taxon>Desulfovibrionaceae</taxon>
        <taxon>Desulfovibrio</taxon>
    </lineage>
</organism>
<keyword evidence="6 13" id="KW-0812">Transmembrane</keyword>
<feature type="transmembrane region" description="Helical" evidence="13">
    <location>
        <begin position="190"/>
        <end position="212"/>
    </location>
</feature>
<evidence type="ECO:0000259" key="14">
    <source>
        <dbReference type="Pfam" id="PF02163"/>
    </source>
</evidence>
<evidence type="ECO:0000313" key="16">
    <source>
        <dbReference type="Proteomes" id="UP000886752"/>
    </source>
</evidence>
<dbReference type="EMBL" id="DXHV01000077">
    <property type="protein sequence ID" value="HIW01260.1"/>
    <property type="molecule type" value="Genomic_DNA"/>
</dbReference>
<keyword evidence="10 13" id="KW-1133">Transmembrane helix</keyword>
<dbReference type="GO" id="GO:0005886">
    <property type="term" value="C:plasma membrane"/>
    <property type="evidence" value="ECO:0007669"/>
    <property type="project" value="UniProtKB-SubCell"/>
</dbReference>
<comment type="subcellular location">
    <subcellularLocation>
        <location evidence="2">Cell membrane</location>
        <topology evidence="2">Multi-pass membrane protein</topology>
    </subcellularLocation>
</comment>
<comment type="similarity">
    <text evidence="3">Belongs to the peptidase M50B family.</text>
</comment>
<dbReference type="GO" id="GO:0006508">
    <property type="term" value="P:proteolysis"/>
    <property type="evidence" value="ECO:0007669"/>
    <property type="project" value="UniProtKB-KW"/>
</dbReference>
<evidence type="ECO:0000256" key="13">
    <source>
        <dbReference type="SAM" id="Phobius"/>
    </source>
</evidence>
<keyword evidence="4" id="KW-1003">Cell membrane</keyword>
<evidence type="ECO:0000256" key="6">
    <source>
        <dbReference type="ARBA" id="ARBA00022692"/>
    </source>
</evidence>
<dbReference type="GO" id="GO:0046872">
    <property type="term" value="F:metal ion binding"/>
    <property type="evidence" value="ECO:0007669"/>
    <property type="project" value="UniProtKB-KW"/>
</dbReference>
<keyword evidence="12 13" id="KW-0472">Membrane</keyword>
<evidence type="ECO:0000256" key="1">
    <source>
        <dbReference type="ARBA" id="ARBA00001947"/>
    </source>
</evidence>
<dbReference type="GO" id="GO:0008237">
    <property type="term" value="F:metallopeptidase activity"/>
    <property type="evidence" value="ECO:0007669"/>
    <property type="project" value="UniProtKB-KW"/>
</dbReference>
<keyword evidence="9" id="KW-0862">Zinc</keyword>
<name>A0A9D1PYI8_9BACT</name>
<sequence length="225" mass="24556">MLDLFSNTEQALRNFSIAFIPAFLGIILHEIGHGYMALRQGDYTAKLNGRLTLNPLPHIDPVGLLMFVLTSLSGSFVFGWAKPVPVNVRAFRDPRHGLMLVALAGPLANVLLALLFGLLLKLTITLFPPLAYQHSSAYIFALSMMQTGIVINLGLALFNLFPIPPLDGSKVVSYFLPGRLAYSYLSIERYGLIILILLIASGALGPIITPILKGSFHLILDLFAL</sequence>
<dbReference type="PANTHER" id="PTHR35864">
    <property type="entry name" value="ZINC METALLOPROTEASE MJ0611-RELATED"/>
    <property type="match status" value="1"/>
</dbReference>
<evidence type="ECO:0000313" key="15">
    <source>
        <dbReference type="EMBL" id="HIW01260.1"/>
    </source>
</evidence>
<proteinExistence type="inferred from homology"/>
<evidence type="ECO:0000256" key="5">
    <source>
        <dbReference type="ARBA" id="ARBA00022670"/>
    </source>
</evidence>
<evidence type="ECO:0000256" key="10">
    <source>
        <dbReference type="ARBA" id="ARBA00022989"/>
    </source>
</evidence>
<dbReference type="Proteomes" id="UP000886752">
    <property type="component" value="Unassembled WGS sequence"/>
</dbReference>
<dbReference type="AlphaFoldDB" id="A0A9D1PYI8"/>
<evidence type="ECO:0000256" key="3">
    <source>
        <dbReference type="ARBA" id="ARBA00007931"/>
    </source>
</evidence>
<evidence type="ECO:0000256" key="11">
    <source>
        <dbReference type="ARBA" id="ARBA00023049"/>
    </source>
</evidence>
<feature type="domain" description="Peptidase M50" evidence="14">
    <location>
        <begin position="96"/>
        <end position="177"/>
    </location>
</feature>